<protein>
    <submittedName>
        <fullName evidence="3">Uncharacterized protein</fullName>
    </submittedName>
</protein>
<keyword evidence="2" id="KW-0732">Signal</keyword>
<name>A0A428RXS2_9HYPO</name>
<evidence type="ECO:0000256" key="1">
    <source>
        <dbReference type="SAM" id="Phobius"/>
    </source>
</evidence>
<reference evidence="3 4" key="1">
    <citation type="submission" date="2017-06" db="EMBL/GenBank/DDBJ databases">
        <title>Comparative genomic analysis of Ambrosia Fusariam Clade fungi.</title>
        <authorList>
            <person name="Stajich J.E."/>
            <person name="Carrillo J."/>
            <person name="Kijimoto T."/>
            <person name="Eskalen A."/>
            <person name="O'Donnell K."/>
            <person name="Kasson M."/>
        </authorList>
    </citation>
    <scope>NUCLEOTIDE SEQUENCE [LARGE SCALE GENOMIC DNA]</scope>
    <source>
        <strain evidence="3 4">NRRL62579</strain>
    </source>
</reference>
<feature type="transmembrane region" description="Helical" evidence="1">
    <location>
        <begin position="28"/>
        <end position="47"/>
    </location>
</feature>
<sequence length="162" mass="17456">MPLRLGLAFVILFCLAKAIKHIKSLLRFTNSIDSLLLTAAGFIHLLFKTLTKRNNQVAAALRAVQEKGGTTLQGGPQSIVGGLSFNADATVSMRVPTKECNELLLFIFNVVVSCLLCFMHGGYSAFEAGYGQVRSRLGGQCRVKARASSKGSPNHLFEPDGL</sequence>
<dbReference type="EMBL" id="NKCK01000423">
    <property type="protein sequence ID" value="RSL82285.1"/>
    <property type="molecule type" value="Genomic_DNA"/>
</dbReference>
<keyword evidence="4" id="KW-1185">Reference proteome</keyword>
<proteinExistence type="predicted"/>
<feature type="chain" id="PRO_5018965952" evidence="2">
    <location>
        <begin position="19"/>
        <end position="162"/>
    </location>
</feature>
<evidence type="ECO:0000313" key="3">
    <source>
        <dbReference type="EMBL" id="RSL82285.1"/>
    </source>
</evidence>
<dbReference type="Proteomes" id="UP000287144">
    <property type="component" value="Unassembled WGS sequence"/>
</dbReference>
<keyword evidence="1" id="KW-0812">Transmembrane</keyword>
<gene>
    <name evidence="3" type="ORF">CEP52_017005</name>
</gene>
<evidence type="ECO:0000313" key="4">
    <source>
        <dbReference type="Proteomes" id="UP000287144"/>
    </source>
</evidence>
<dbReference type="AlphaFoldDB" id="A0A428RXS2"/>
<comment type="caution">
    <text evidence="3">The sequence shown here is derived from an EMBL/GenBank/DDBJ whole genome shotgun (WGS) entry which is preliminary data.</text>
</comment>
<keyword evidence="1" id="KW-0472">Membrane</keyword>
<feature type="transmembrane region" description="Helical" evidence="1">
    <location>
        <begin position="103"/>
        <end position="126"/>
    </location>
</feature>
<accession>A0A428RXS2</accession>
<evidence type="ECO:0000256" key="2">
    <source>
        <dbReference type="SAM" id="SignalP"/>
    </source>
</evidence>
<keyword evidence="1" id="KW-1133">Transmembrane helix</keyword>
<feature type="signal peptide" evidence="2">
    <location>
        <begin position="1"/>
        <end position="18"/>
    </location>
</feature>
<organism evidence="3 4">
    <name type="scientific">Fusarium oligoseptatum</name>
    <dbReference type="NCBI Taxonomy" id="2604345"/>
    <lineage>
        <taxon>Eukaryota</taxon>
        <taxon>Fungi</taxon>
        <taxon>Dikarya</taxon>
        <taxon>Ascomycota</taxon>
        <taxon>Pezizomycotina</taxon>
        <taxon>Sordariomycetes</taxon>
        <taxon>Hypocreomycetidae</taxon>
        <taxon>Hypocreales</taxon>
        <taxon>Nectriaceae</taxon>
        <taxon>Fusarium</taxon>
        <taxon>Fusarium solani species complex</taxon>
    </lineage>
</organism>